<protein>
    <submittedName>
        <fullName evidence="3">Uncharacterized protein</fullName>
    </submittedName>
</protein>
<reference evidence="3" key="1">
    <citation type="submission" date="2021-11" db="EMBL/GenBank/DDBJ databases">
        <title>Description of a new species Pelosinus isolated from the bottom sediments of Lake Baikal.</title>
        <authorList>
            <person name="Zakharyuk A."/>
        </authorList>
    </citation>
    <scope>NUCLEOTIDE SEQUENCE</scope>
    <source>
        <strain evidence="3">Bkl1</strain>
    </source>
</reference>
<evidence type="ECO:0000256" key="2">
    <source>
        <dbReference type="SAM" id="Phobius"/>
    </source>
</evidence>
<dbReference type="Proteomes" id="UP001165492">
    <property type="component" value="Unassembled WGS sequence"/>
</dbReference>
<keyword evidence="2" id="KW-0472">Membrane</keyword>
<comment type="caution">
    <text evidence="3">The sequence shown here is derived from an EMBL/GenBank/DDBJ whole genome shotgun (WGS) entry which is preliminary data.</text>
</comment>
<keyword evidence="4" id="KW-1185">Reference proteome</keyword>
<keyword evidence="2" id="KW-0812">Transmembrane</keyword>
<accession>A0ABS8HQS4</accession>
<feature type="coiled-coil region" evidence="1">
    <location>
        <begin position="54"/>
        <end position="81"/>
    </location>
</feature>
<evidence type="ECO:0000313" key="4">
    <source>
        <dbReference type="Proteomes" id="UP001165492"/>
    </source>
</evidence>
<feature type="transmembrane region" description="Helical" evidence="2">
    <location>
        <begin position="12"/>
        <end position="32"/>
    </location>
</feature>
<proteinExistence type="predicted"/>
<evidence type="ECO:0000313" key="3">
    <source>
        <dbReference type="EMBL" id="MCC5465528.1"/>
    </source>
</evidence>
<dbReference type="EMBL" id="JAJHJB010000010">
    <property type="protein sequence ID" value="MCC5465528.1"/>
    <property type="molecule type" value="Genomic_DNA"/>
</dbReference>
<keyword evidence="2" id="KW-1133">Transmembrane helix</keyword>
<gene>
    <name evidence="3" type="ORF">LMF89_09155</name>
</gene>
<evidence type="ECO:0000256" key="1">
    <source>
        <dbReference type="SAM" id="Coils"/>
    </source>
</evidence>
<organism evidence="3 4">
    <name type="scientific">Pelosinus baikalensis</name>
    <dbReference type="NCBI Taxonomy" id="2892015"/>
    <lineage>
        <taxon>Bacteria</taxon>
        <taxon>Bacillati</taxon>
        <taxon>Bacillota</taxon>
        <taxon>Negativicutes</taxon>
        <taxon>Selenomonadales</taxon>
        <taxon>Sporomusaceae</taxon>
        <taxon>Pelosinus</taxon>
    </lineage>
</organism>
<keyword evidence="1" id="KW-0175">Coiled coil</keyword>
<sequence length="206" mass="22696">MLNTLTARGKVILSLIVFIAVSAVGYFIYQYLHPAQLVTPLSQQQAETPQGIDLAAHNAKVTMMQDQLDSAARQVAELKNQKPDTIIKTVPVEVEKAVIKEVEKRGADFAIVTDPTNPNKAVDLNEVANLPASTDVTLNQYNVFAYKKVLRDIAVYPSFTGITPNGIDEVSYGVSRKITNDGKYVGLVVGYEFDDKKTKIGLRYTF</sequence>
<name>A0ABS8HQS4_9FIRM</name>
<dbReference type="RefSeq" id="WP_229534778.1">
    <property type="nucleotide sequence ID" value="NZ_JAJHJB010000010.1"/>
</dbReference>